<dbReference type="InterPro" id="IPR008387">
    <property type="entry name" value="ATP_synth_f6_mt"/>
</dbReference>
<evidence type="ECO:0000313" key="11">
    <source>
        <dbReference type="Proteomes" id="UP000327044"/>
    </source>
</evidence>
<name>A0A5N4B1X7_PHOPY</name>
<dbReference type="PANTHER" id="PTHR12441">
    <property type="entry name" value="ATP SYNTHASE COUPLING FACTOR 6, MITOCHONDRIAL"/>
    <property type="match status" value="1"/>
</dbReference>
<comment type="similarity">
    <text evidence="1 9">Belongs to the eukaryotic ATPase subunit F6 family.</text>
</comment>
<evidence type="ECO:0000256" key="7">
    <source>
        <dbReference type="ARBA" id="ARBA00023128"/>
    </source>
</evidence>
<organism evidence="10 11">
    <name type="scientific">Photinus pyralis</name>
    <name type="common">Common eastern firefly</name>
    <name type="synonym">Lampyris pyralis</name>
    <dbReference type="NCBI Taxonomy" id="7054"/>
    <lineage>
        <taxon>Eukaryota</taxon>
        <taxon>Metazoa</taxon>
        <taxon>Ecdysozoa</taxon>
        <taxon>Arthropoda</taxon>
        <taxon>Hexapoda</taxon>
        <taxon>Insecta</taxon>
        <taxon>Pterygota</taxon>
        <taxon>Neoptera</taxon>
        <taxon>Endopterygota</taxon>
        <taxon>Coleoptera</taxon>
        <taxon>Polyphaga</taxon>
        <taxon>Elateriformia</taxon>
        <taxon>Elateroidea</taxon>
        <taxon>Lampyridae</taxon>
        <taxon>Lampyrinae</taxon>
        <taxon>Photinus</taxon>
    </lineage>
</organism>
<dbReference type="GO" id="GO:0005743">
    <property type="term" value="C:mitochondrial inner membrane"/>
    <property type="evidence" value="ECO:0007669"/>
    <property type="project" value="UniProtKB-SubCell"/>
</dbReference>
<evidence type="ECO:0000313" key="10">
    <source>
        <dbReference type="EMBL" id="KAB0803609.1"/>
    </source>
</evidence>
<dbReference type="Proteomes" id="UP000327044">
    <property type="component" value="Unassembled WGS sequence"/>
</dbReference>
<evidence type="ECO:0000256" key="5">
    <source>
        <dbReference type="ARBA" id="ARBA00022792"/>
    </source>
</evidence>
<keyword evidence="8 9" id="KW-0472">Membrane</keyword>
<dbReference type="AlphaFoldDB" id="A0A5N4B1X7"/>
<dbReference type="PANTHER" id="PTHR12441:SF10">
    <property type="entry name" value="ATP SYNTHASE-COUPLING FACTOR 6, MITOCHONDRIAL"/>
    <property type="match status" value="1"/>
</dbReference>
<dbReference type="SUPFAM" id="SSF111357">
    <property type="entry name" value="Mitochondrial ATP synthase coupling factor 6"/>
    <property type="match status" value="1"/>
</dbReference>
<comment type="caution">
    <text evidence="10">The sequence shown here is derived from an EMBL/GenBank/DDBJ whole genome shotgun (WGS) entry which is preliminary data.</text>
</comment>
<dbReference type="GO" id="GO:0045259">
    <property type="term" value="C:proton-transporting ATP synthase complex"/>
    <property type="evidence" value="ECO:0007669"/>
    <property type="project" value="UniProtKB-KW"/>
</dbReference>
<proteinExistence type="inferred from homology"/>
<keyword evidence="6 9" id="KW-0406">Ion transport</keyword>
<keyword evidence="3" id="KW-0138">CF(0)</keyword>
<keyword evidence="11" id="KW-1185">Reference proteome</keyword>
<protein>
    <recommendedName>
        <fullName evidence="9">ATP synthase-coupling factor 6, mitochondrial</fullName>
        <shortName evidence="9">ATPase subunit F6</shortName>
    </recommendedName>
</protein>
<keyword evidence="7 9" id="KW-0496">Mitochondrion</keyword>
<keyword evidence="5 9" id="KW-0999">Mitochondrion inner membrane</keyword>
<gene>
    <name evidence="10" type="ORF">PPYR_00579</name>
</gene>
<dbReference type="Pfam" id="PF05511">
    <property type="entry name" value="ATP-synt_F6"/>
    <property type="match status" value="1"/>
</dbReference>
<dbReference type="PIRSF" id="PIRSF002455">
    <property type="entry name" value="ATP_synthase_coupling_factor_6"/>
    <property type="match status" value="1"/>
</dbReference>
<evidence type="ECO:0000256" key="6">
    <source>
        <dbReference type="ARBA" id="ARBA00023065"/>
    </source>
</evidence>
<dbReference type="GO" id="GO:0015078">
    <property type="term" value="F:proton transmembrane transporter activity"/>
    <property type="evidence" value="ECO:0007669"/>
    <property type="project" value="InterPro"/>
</dbReference>
<dbReference type="Gene3D" id="1.10.246.110">
    <property type="entry name" value="Mitochondrial ATP synthase-coupling factor 6"/>
    <property type="match status" value="1"/>
</dbReference>
<reference evidence="10 11" key="1">
    <citation type="journal article" date="2018" name="Elife">
        <title>Firefly genomes illuminate parallel origins of bioluminescence in beetles.</title>
        <authorList>
            <person name="Fallon T.R."/>
            <person name="Lower S.E."/>
            <person name="Chang C.H."/>
            <person name="Bessho-Uehara M."/>
            <person name="Martin G.J."/>
            <person name="Bewick A.J."/>
            <person name="Behringer M."/>
            <person name="Debat H.J."/>
            <person name="Wong I."/>
            <person name="Day J.C."/>
            <person name="Suvorov A."/>
            <person name="Silva C.J."/>
            <person name="Stanger-Hall K.F."/>
            <person name="Hall D.W."/>
            <person name="Schmitz R.J."/>
            <person name="Nelson D.R."/>
            <person name="Lewis S.M."/>
            <person name="Shigenobu S."/>
            <person name="Bybee S.M."/>
            <person name="Larracuente A.M."/>
            <person name="Oba Y."/>
            <person name="Weng J.K."/>
        </authorList>
    </citation>
    <scope>NUCLEOTIDE SEQUENCE [LARGE SCALE GENOMIC DNA]</scope>
    <source>
        <strain evidence="10">1611_PpyrPB1</strain>
        <tissue evidence="10">Whole body</tissue>
    </source>
</reference>
<comment type="function">
    <text evidence="9">Mitochondrial membrane ATP synthase (F(1)F(0) ATP synthase or Complex V) produces ATP from ADP in the presence of a proton gradient across the membrane which is generated by electron transport complexes of the respiratory chain.</text>
</comment>
<evidence type="ECO:0000256" key="9">
    <source>
        <dbReference type="PIRNR" id="PIRNR002455"/>
    </source>
</evidence>
<dbReference type="FunFam" id="1.10.246.110:FF:000001">
    <property type="entry name" value="ATP synthase-coupling factor 6, mitochondrial"/>
    <property type="match status" value="1"/>
</dbReference>
<keyword evidence="4 9" id="KW-0375">Hydrogen ion transport</keyword>
<dbReference type="InParanoid" id="A0A5N4B1X7"/>
<dbReference type="FunCoup" id="A0A5N4B1X7">
    <property type="interactions" value="1305"/>
</dbReference>
<dbReference type="GO" id="GO:0015986">
    <property type="term" value="P:proton motive force-driven ATP synthesis"/>
    <property type="evidence" value="ECO:0007669"/>
    <property type="project" value="InterPro"/>
</dbReference>
<evidence type="ECO:0000256" key="1">
    <source>
        <dbReference type="ARBA" id="ARBA00007346"/>
    </source>
</evidence>
<sequence>MLSNQTLLGLKNYFKVVVNQRNLGVFAPAFNKASDPIQQLFLDKIREYKNKSGGGTKLVDPSPDIQKELTSELEKLSRQYGGGAGVDMTKFPTFKFTDPAIDSIKFESK</sequence>
<evidence type="ECO:0000256" key="3">
    <source>
        <dbReference type="ARBA" id="ARBA00022547"/>
    </source>
</evidence>
<evidence type="ECO:0000256" key="4">
    <source>
        <dbReference type="ARBA" id="ARBA00022781"/>
    </source>
</evidence>
<accession>A0A5N4B1X7</accession>
<evidence type="ECO:0000256" key="2">
    <source>
        <dbReference type="ARBA" id="ARBA00022448"/>
    </source>
</evidence>
<dbReference type="EMBL" id="VVIM01000001">
    <property type="protein sequence ID" value="KAB0803609.1"/>
    <property type="molecule type" value="Genomic_DNA"/>
</dbReference>
<dbReference type="InterPro" id="IPR036204">
    <property type="entry name" value="ATP_synth_f6_sf_mt"/>
</dbReference>
<comment type="subcellular location">
    <subcellularLocation>
        <location evidence="9">Mitochondrion</location>
    </subcellularLocation>
    <subcellularLocation>
        <location evidence="9">Mitochondrion inner membrane</location>
    </subcellularLocation>
</comment>
<evidence type="ECO:0000256" key="8">
    <source>
        <dbReference type="ARBA" id="ARBA00023136"/>
    </source>
</evidence>
<keyword evidence="2 9" id="KW-0813">Transport</keyword>